<proteinExistence type="predicted"/>
<reference evidence="1 2" key="1">
    <citation type="submission" date="2018-02" db="EMBL/GenBank/DDBJ databases">
        <title>Genomic Encyclopedia of Archaeal and Bacterial Type Strains, Phase II (KMG-II): from individual species to whole genera.</title>
        <authorList>
            <person name="Goeker M."/>
        </authorList>
    </citation>
    <scope>NUCLEOTIDE SEQUENCE [LARGE SCALE GENOMIC DNA]</scope>
    <source>
        <strain evidence="1 2">DSM 18921</strain>
    </source>
</reference>
<dbReference type="RefSeq" id="WP_105512605.1">
    <property type="nucleotide sequence ID" value="NZ_PVEP01000001.1"/>
</dbReference>
<protein>
    <submittedName>
        <fullName evidence="1">Uncharacterized protein</fullName>
    </submittedName>
</protein>
<sequence>MAQSDFTVSHGEGAATAPWLVSGLMGLGDKLHAAFISLRYAPQEERSLMSAPKEIDADYLRDIDMSVNF</sequence>
<dbReference type="AlphaFoldDB" id="A0A2S8SC21"/>
<dbReference type="EMBL" id="PVEP01000001">
    <property type="protein sequence ID" value="PQV58309.1"/>
    <property type="molecule type" value="Genomic_DNA"/>
</dbReference>
<comment type="caution">
    <text evidence="1">The sequence shown here is derived from an EMBL/GenBank/DDBJ whole genome shotgun (WGS) entry which is preliminary data.</text>
</comment>
<accession>A0A2S8SC21</accession>
<gene>
    <name evidence="1" type="ORF">LX70_00118</name>
</gene>
<organism evidence="1 2">
    <name type="scientific">Albidovulum denitrificans</name>
    <dbReference type="NCBI Taxonomy" id="404881"/>
    <lineage>
        <taxon>Bacteria</taxon>
        <taxon>Pseudomonadati</taxon>
        <taxon>Pseudomonadota</taxon>
        <taxon>Alphaproteobacteria</taxon>
        <taxon>Rhodobacterales</taxon>
        <taxon>Paracoccaceae</taxon>
        <taxon>Albidovulum</taxon>
    </lineage>
</organism>
<evidence type="ECO:0000313" key="1">
    <source>
        <dbReference type="EMBL" id="PQV58309.1"/>
    </source>
</evidence>
<name>A0A2S8SC21_9RHOB</name>
<dbReference type="Proteomes" id="UP000238338">
    <property type="component" value="Unassembled WGS sequence"/>
</dbReference>
<evidence type="ECO:0000313" key="2">
    <source>
        <dbReference type="Proteomes" id="UP000238338"/>
    </source>
</evidence>
<keyword evidence="2" id="KW-1185">Reference proteome</keyword>